<dbReference type="Gene3D" id="3.20.20.140">
    <property type="entry name" value="Metal-dependent hydrolases"/>
    <property type="match status" value="1"/>
</dbReference>
<proteinExistence type="inferred from homology"/>
<dbReference type="NCBIfam" id="TIGR01856">
    <property type="entry name" value="hisJ_fam"/>
    <property type="match status" value="1"/>
</dbReference>
<sequence>MMKRFISNYHTHNNYCDGKNTIEEMVIAAIDKGILHLGISSHAAIINQEHWTMHESEMNNYLKEISIIKDRYSKKIVIYSGLEIDYFNGLGLNPLAIPYIEYLDYYIGSVHTLYAHNTGDFCFVDESREVLEQAIDRMFKGNVEYAVRHYYNSIKEMVVKYEPTIIGHIDIIKKNNKGNYFFNEEEKWYKDIIVETLNVINRSNSIIEINTGGIPRYGSDCLYPSTFILEEILKNNMDITVNADSHSVEGIDFYYDEIYTIVKDIGFKRIMTFTHDGWIPYKL</sequence>
<dbReference type="InterPro" id="IPR016195">
    <property type="entry name" value="Pol/histidinol_Pase-like"/>
</dbReference>
<dbReference type="SUPFAM" id="SSF89550">
    <property type="entry name" value="PHP domain-like"/>
    <property type="match status" value="1"/>
</dbReference>
<dbReference type="Proteomes" id="UP000440004">
    <property type="component" value="Unassembled WGS sequence"/>
</dbReference>
<protein>
    <recommendedName>
        <fullName evidence="3 8">Histidinol-phosphatase</fullName>
        <shortName evidence="8">HolPase</shortName>
        <ecNumber evidence="3 8">3.1.3.15</ecNumber>
    </recommendedName>
</protein>
<dbReference type="Pfam" id="PF02811">
    <property type="entry name" value="PHP"/>
    <property type="match status" value="1"/>
</dbReference>
<keyword evidence="11" id="KW-1185">Reference proteome</keyword>
<dbReference type="GO" id="GO:0004401">
    <property type="term" value="F:histidinol-phosphatase activity"/>
    <property type="evidence" value="ECO:0007669"/>
    <property type="project" value="UniProtKB-UniRule"/>
</dbReference>
<keyword evidence="4 8" id="KW-0028">Amino-acid biosynthesis</keyword>
<evidence type="ECO:0000313" key="10">
    <source>
        <dbReference type="EMBL" id="MPW24623.1"/>
    </source>
</evidence>
<dbReference type="PANTHER" id="PTHR21039:SF0">
    <property type="entry name" value="HISTIDINOL-PHOSPHATASE"/>
    <property type="match status" value="1"/>
</dbReference>
<dbReference type="AlphaFoldDB" id="A0A6A7K644"/>
<keyword evidence="6 8" id="KW-0368">Histidine biosynthesis</keyword>
<evidence type="ECO:0000256" key="1">
    <source>
        <dbReference type="ARBA" id="ARBA00004970"/>
    </source>
</evidence>
<dbReference type="CDD" id="cd12110">
    <property type="entry name" value="PHP_HisPPase_Hisj_like"/>
    <property type="match status" value="1"/>
</dbReference>
<comment type="pathway">
    <text evidence="1 8">Amino-acid biosynthesis; L-histidine biosynthesis; L-histidine from 5-phospho-alpha-D-ribose 1-diphosphate: step 8/9.</text>
</comment>
<evidence type="ECO:0000313" key="11">
    <source>
        <dbReference type="Proteomes" id="UP000440004"/>
    </source>
</evidence>
<dbReference type="EMBL" id="WHNX01000003">
    <property type="protein sequence ID" value="MPW24623.1"/>
    <property type="molecule type" value="Genomic_DNA"/>
</dbReference>
<evidence type="ECO:0000256" key="5">
    <source>
        <dbReference type="ARBA" id="ARBA00022801"/>
    </source>
</evidence>
<reference evidence="10 11" key="1">
    <citation type="submission" date="2019-10" db="EMBL/GenBank/DDBJ databases">
        <title>Alkalibaculum tamaniensis sp.nov., a new alkaliphilic acetogen, isolated on methoxylated aromatics from a mud volcano.</title>
        <authorList>
            <person name="Khomyakova M.A."/>
            <person name="Merkel A.Y."/>
            <person name="Bonch-Osmolovskaya E.A."/>
            <person name="Slobodkin A.I."/>
        </authorList>
    </citation>
    <scope>NUCLEOTIDE SEQUENCE [LARGE SCALE GENOMIC DNA]</scope>
    <source>
        <strain evidence="10 11">M08DMB</strain>
    </source>
</reference>
<evidence type="ECO:0000256" key="4">
    <source>
        <dbReference type="ARBA" id="ARBA00022605"/>
    </source>
</evidence>
<feature type="domain" description="PHP" evidence="9">
    <location>
        <begin position="9"/>
        <end position="211"/>
    </location>
</feature>
<evidence type="ECO:0000256" key="8">
    <source>
        <dbReference type="RuleBase" id="RU366003"/>
    </source>
</evidence>
<accession>A0A6A7K644</accession>
<dbReference type="PANTHER" id="PTHR21039">
    <property type="entry name" value="HISTIDINOL PHOSPHATASE-RELATED"/>
    <property type="match status" value="1"/>
</dbReference>
<comment type="similarity">
    <text evidence="2 8">Belongs to the PHP hydrolase family. HisK subfamily.</text>
</comment>
<evidence type="ECO:0000256" key="2">
    <source>
        <dbReference type="ARBA" id="ARBA00009152"/>
    </source>
</evidence>
<comment type="catalytic activity">
    <reaction evidence="7 8">
        <text>L-histidinol phosphate + H2O = L-histidinol + phosphate</text>
        <dbReference type="Rhea" id="RHEA:14465"/>
        <dbReference type="ChEBI" id="CHEBI:15377"/>
        <dbReference type="ChEBI" id="CHEBI:43474"/>
        <dbReference type="ChEBI" id="CHEBI:57699"/>
        <dbReference type="ChEBI" id="CHEBI:57980"/>
        <dbReference type="EC" id="3.1.3.15"/>
    </reaction>
</comment>
<keyword evidence="5 8" id="KW-0378">Hydrolase</keyword>
<evidence type="ECO:0000256" key="7">
    <source>
        <dbReference type="ARBA" id="ARBA00049158"/>
    </source>
</evidence>
<gene>
    <name evidence="10" type="ORF">GC105_02295</name>
</gene>
<dbReference type="InterPro" id="IPR010140">
    <property type="entry name" value="Histidinol_P_phosphatase_HisJ"/>
</dbReference>
<dbReference type="GO" id="GO:0000105">
    <property type="term" value="P:L-histidine biosynthetic process"/>
    <property type="evidence" value="ECO:0007669"/>
    <property type="project" value="UniProtKB-UniRule"/>
</dbReference>
<evidence type="ECO:0000259" key="9">
    <source>
        <dbReference type="Pfam" id="PF02811"/>
    </source>
</evidence>
<dbReference type="GO" id="GO:0005737">
    <property type="term" value="C:cytoplasm"/>
    <property type="evidence" value="ECO:0007669"/>
    <property type="project" value="TreeGrafter"/>
</dbReference>
<dbReference type="UniPathway" id="UPA00031">
    <property type="reaction ID" value="UER00013"/>
</dbReference>
<comment type="caution">
    <text evidence="10">The sequence shown here is derived from an EMBL/GenBank/DDBJ whole genome shotgun (WGS) entry which is preliminary data.</text>
</comment>
<evidence type="ECO:0000256" key="6">
    <source>
        <dbReference type="ARBA" id="ARBA00023102"/>
    </source>
</evidence>
<organism evidence="10 11">
    <name type="scientific">Alkalibaculum sporogenes</name>
    <dbReference type="NCBI Taxonomy" id="2655001"/>
    <lineage>
        <taxon>Bacteria</taxon>
        <taxon>Bacillati</taxon>
        <taxon>Bacillota</taxon>
        <taxon>Clostridia</taxon>
        <taxon>Eubacteriales</taxon>
        <taxon>Eubacteriaceae</taxon>
        <taxon>Alkalibaculum</taxon>
    </lineage>
</organism>
<name>A0A6A7K644_9FIRM</name>
<dbReference type="EC" id="3.1.3.15" evidence="3 8"/>
<dbReference type="InterPro" id="IPR004013">
    <property type="entry name" value="PHP_dom"/>
</dbReference>
<evidence type="ECO:0000256" key="3">
    <source>
        <dbReference type="ARBA" id="ARBA00013085"/>
    </source>
</evidence>